<dbReference type="Pfam" id="PF19127">
    <property type="entry name" value="Choline_bind_3"/>
    <property type="match status" value="1"/>
</dbReference>
<evidence type="ECO:0000256" key="2">
    <source>
        <dbReference type="PROSITE-ProRule" id="PRU00591"/>
    </source>
</evidence>
<dbReference type="STRING" id="1122155.SAMN02745158_02267"/>
<evidence type="ECO:0000256" key="3">
    <source>
        <dbReference type="SAM" id="SignalP"/>
    </source>
</evidence>
<dbReference type="Gene3D" id="2.60.120.200">
    <property type="match status" value="2"/>
</dbReference>
<feature type="domain" description="CBM6" evidence="4">
    <location>
        <begin position="1107"/>
        <end position="1240"/>
    </location>
</feature>
<dbReference type="Gene3D" id="3.20.20.80">
    <property type="entry name" value="Glycosidases"/>
    <property type="match status" value="1"/>
</dbReference>
<dbReference type="Gene3D" id="2.10.270.10">
    <property type="entry name" value="Cholin Binding"/>
    <property type="match status" value="1"/>
</dbReference>
<evidence type="ECO:0000313" key="6">
    <source>
        <dbReference type="Proteomes" id="UP000184245"/>
    </source>
</evidence>
<dbReference type="InterPro" id="IPR022038">
    <property type="entry name" value="Ig-like_bact"/>
</dbReference>
<dbReference type="Pfam" id="PF13385">
    <property type="entry name" value="Laminin_G_3"/>
    <property type="match status" value="2"/>
</dbReference>
<name>A0A1M4Y608_9CLOT</name>
<dbReference type="PROSITE" id="PS51170">
    <property type="entry name" value="CW"/>
    <property type="match status" value="1"/>
</dbReference>
<feature type="repeat" description="Cell wall-binding" evidence="2">
    <location>
        <begin position="1509"/>
        <end position="1528"/>
    </location>
</feature>
<protein>
    <submittedName>
        <fullName evidence="5">Putative cell wall binding repeat-containing protein</fullName>
    </submittedName>
</protein>
<dbReference type="SUPFAM" id="SSF69360">
    <property type="entry name" value="Cell wall binding repeat"/>
    <property type="match status" value="1"/>
</dbReference>
<dbReference type="InterPro" id="IPR013320">
    <property type="entry name" value="ConA-like_dom_sf"/>
</dbReference>
<dbReference type="SUPFAM" id="SSF51445">
    <property type="entry name" value="(Trans)glycosidases"/>
    <property type="match status" value="1"/>
</dbReference>
<keyword evidence="3" id="KW-0732">Signal</keyword>
<dbReference type="InterPro" id="IPR017853">
    <property type="entry name" value="GH"/>
</dbReference>
<feature type="domain" description="CBM6" evidence="4">
    <location>
        <begin position="954"/>
        <end position="1091"/>
    </location>
</feature>
<gene>
    <name evidence="5" type="ORF">SAMN02745158_02267</name>
</gene>
<feature type="chain" id="PRO_5012928670" evidence="3">
    <location>
        <begin position="31"/>
        <end position="1539"/>
    </location>
</feature>
<sequence>MKCKKLMTFSLAVILAVGALPYANVSEVHAEEQAQLPEAVYFWDFEDAGETEEALQGTARISEDSEKNSNVLDLAGTGAGTSYMTLPEDVFSDVTEGLTISMWVRPDASSGAYTKLFDASNSPLGETENGGNNWSSPDFALAAGGNVYDVTLYVGEAGQATKSKSKLKYKQSLTRNKWQYYTVSLSKDSFSVYVDGQKAEYQDAVDGTKAISEVLPEFFAEGYPQSLKYAALGRSFYTSDKDFIGKMDDVAIYNSALSDEQAAALYENMKFEYQEKEAAEIYKWDFENVDGKDAGNGAMLEGTAEITEDSAKLNGSKVLSLKGGKNGSSYMSLPEDILSKTGDKGFTLSMWVKASYDTGSYTRLFTASNSELGATQDGGNGWTSPDFALVTGGNVYDTTIYVGEAGKSTANATKIKYNTHLAKSAWQQLTVSVSPESYRVYINGAEVAYSDAQQGTKSVREVLPNLFDEGYLESLTYNALGRSVYGSDDDFEGLIDDVIIYEGTMGAEQAAALFAQYEGMDTTAPAGDLVVDMAQKTGEIKHGATGFLYGLGADNVPNVNLLTGLKPNINEQNAPHGLQHPSGDVLEVADTFLEAGGDSIQIACPDIHAEWPYEPESQDMQEYSKKIRKMVQDVKDAGLSDKVVYVPFNEPDGQRYNNDINKNGSKQFLQDWLTIYNVIKEEDPNAKVAGTNLTGYKAGHTETFMKFCKENNCIPDQFTWHVLNDGELSRFSKNVAQFREWEKKYWLDTGLADEECEIVINEYGNFTDTGVPGRLTAYLGAFEDEKASACLAYWHISNNLCDIAADNNEPNSTWWLYKWYGDMSGETLKMNVQGASKAELYGVAALDDNKKISTVILGGRDGDVNLTLQNVAGTEAFKDAQKIKVKLEQTNFTGINGVCDEPDLISEQICAVDDSGNVEVVIPDAQEAAAYHVTLSQAADDAEPGILTSGAWKQLFEAEDAQFAGNVREVAKDKKYPCSGRGQAQYIDNPGDSVTFTAEVPESGYYKFDMVYGAATGNKPNDTSNNNPKNAIQTLQVNGDEPVKMTLENTLYWFMSGMHTEYVYLNQGSNTLKVEATDSEGKATLDCMYLTYVGADETAVAARRNVKIFEAELSDFITLGEQSSTTVTTQNSISGYSGAGYVTGMNTPVSEGGGIRFNAFVFENGMYDVTARCYTAGGSTIGYYLDNTNLTLGNRATEAAVGGSDQWQDITVRMYLQKGMNIIDLDAADSELAVDTLTVSRNDDGTNTTIIEAESCALAGDAAIKENPFAAEGKYVSQMQGNSAGENSLTVTYHAEEAGTYKMAVYQSNKELFGNHSYNAQMVDRYATVSVNGGEPFNVFFRNTYSDDSFKSQVVTLDLQAGDNTIQFYNDDTRVLKNGVGGTNTCTNYTPNFDKFEITPIVENAEEEKKLTGITVTPPDKKEYLKGESLDLTGVIVTAYYGDGSSEIITEGYDISGYDPNKTGSQLIMVTYKGKTADFQVDVKEKVQSGWVQDTIGWKYKNADGSYVSHSWKQIDGKWYYFKETGYMATGWLQEGKTW</sequence>
<reference evidence="5 6" key="1">
    <citation type="submission" date="2016-11" db="EMBL/GenBank/DDBJ databases">
        <authorList>
            <person name="Jaros S."/>
            <person name="Januszkiewicz K."/>
            <person name="Wedrychowicz H."/>
        </authorList>
    </citation>
    <scope>NUCLEOTIDE SEQUENCE [LARGE SCALE GENOMIC DNA]</scope>
    <source>
        <strain evidence="5 6">DSM 17459</strain>
    </source>
</reference>
<evidence type="ECO:0000256" key="1">
    <source>
        <dbReference type="ARBA" id="ARBA00022737"/>
    </source>
</evidence>
<keyword evidence="1" id="KW-0677">Repeat</keyword>
<dbReference type="SUPFAM" id="SSF49899">
    <property type="entry name" value="Concanavalin A-like lectins/glucanases"/>
    <property type="match status" value="2"/>
</dbReference>
<dbReference type="SUPFAM" id="SSF49785">
    <property type="entry name" value="Galactose-binding domain-like"/>
    <property type="match status" value="2"/>
</dbReference>
<dbReference type="InterPro" id="IPR018337">
    <property type="entry name" value="Cell_wall/Cho-bd_repeat"/>
</dbReference>
<feature type="domain" description="CBM6" evidence="4">
    <location>
        <begin position="1249"/>
        <end position="1399"/>
    </location>
</feature>
<dbReference type="CDD" id="cd04081">
    <property type="entry name" value="CBM35_galactosidase-like"/>
    <property type="match status" value="1"/>
</dbReference>
<dbReference type="PROSITE" id="PS51175">
    <property type="entry name" value="CBM6"/>
    <property type="match status" value="3"/>
</dbReference>
<dbReference type="Pfam" id="PF07523">
    <property type="entry name" value="Big_3"/>
    <property type="match status" value="1"/>
</dbReference>
<keyword evidence="6" id="KW-1185">Reference proteome</keyword>
<dbReference type="EMBL" id="FQVI01000010">
    <property type="protein sequence ID" value="SHF01013.1"/>
    <property type="molecule type" value="Genomic_DNA"/>
</dbReference>
<feature type="non-terminal residue" evidence="5">
    <location>
        <position position="1539"/>
    </location>
</feature>
<organism evidence="5 6">
    <name type="scientific">Lactonifactor longoviformis DSM 17459</name>
    <dbReference type="NCBI Taxonomy" id="1122155"/>
    <lineage>
        <taxon>Bacteria</taxon>
        <taxon>Bacillati</taxon>
        <taxon>Bacillota</taxon>
        <taxon>Clostridia</taxon>
        <taxon>Eubacteriales</taxon>
        <taxon>Clostridiaceae</taxon>
        <taxon>Lactonifactor</taxon>
    </lineage>
</organism>
<dbReference type="Proteomes" id="UP000184245">
    <property type="component" value="Unassembled WGS sequence"/>
</dbReference>
<dbReference type="InterPro" id="IPR008979">
    <property type="entry name" value="Galactose-bd-like_sf"/>
</dbReference>
<accession>A0A1M4Y608</accession>
<dbReference type="Gene3D" id="2.60.120.260">
    <property type="entry name" value="Galactose-binding domain-like"/>
    <property type="match status" value="3"/>
</dbReference>
<dbReference type="Gene3D" id="2.60.40.3630">
    <property type="match status" value="1"/>
</dbReference>
<dbReference type="InterPro" id="IPR005084">
    <property type="entry name" value="CBM6"/>
</dbReference>
<dbReference type="GO" id="GO:0030246">
    <property type="term" value="F:carbohydrate binding"/>
    <property type="evidence" value="ECO:0007669"/>
    <property type="project" value="InterPro"/>
</dbReference>
<dbReference type="RefSeq" id="WP_207650930.1">
    <property type="nucleotide sequence ID" value="NZ_FQVI01000010.1"/>
</dbReference>
<proteinExistence type="predicted"/>
<evidence type="ECO:0000313" key="5">
    <source>
        <dbReference type="EMBL" id="SHF01013.1"/>
    </source>
</evidence>
<feature type="signal peptide" evidence="3">
    <location>
        <begin position="1"/>
        <end position="30"/>
    </location>
</feature>
<evidence type="ECO:0000259" key="4">
    <source>
        <dbReference type="PROSITE" id="PS51175"/>
    </source>
</evidence>